<dbReference type="STRING" id="135651.G0NNZ1"/>
<dbReference type="OMA" id="TGEMAQI"/>
<dbReference type="HOGENOM" id="CLU_1385275_0_0_1"/>
<keyword evidence="2" id="KW-1185">Reference proteome</keyword>
<dbReference type="FunCoup" id="G0NNZ1">
    <property type="interactions" value="1263"/>
</dbReference>
<dbReference type="Gene3D" id="3.30.710.10">
    <property type="entry name" value="Potassium Channel Kv1.1, Chain A"/>
    <property type="match status" value="1"/>
</dbReference>
<dbReference type="InParanoid" id="G0NNZ1"/>
<accession>G0NNZ1</accession>
<dbReference type="InterPro" id="IPR011333">
    <property type="entry name" value="SKP1/BTB/POZ_sf"/>
</dbReference>
<dbReference type="EMBL" id="GL379918">
    <property type="protein sequence ID" value="EGT35012.1"/>
    <property type="molecule type" value="Genomic_DNA"/>
</dbReference>
<dbReference type="Proteomes" id="UP000008068">
    <property type="component" value="Unassembled WGS sequence"/>
</dbReference>
<name>G0NNZ1_CAEBE</name>
<dbReference type="AlphaFoldDB" id="G0NNZ1"/>
<dbReference type="InterPro" id="IPR036296">
    <property type="entry name" value="SKP1-like_dim_sf"/>
</dbReference>
<dbReference type="eggNOG" id="ENOG502THPY">
    <property type="taxonomic scope" value="Eukaryota"/>
</dbReference>
<evidence type="ECO:0000313" key="2">
    <source>
        <dbReference type="Proteomes" id="UP000008068"/>
    </source>
</evidence>
<proteinExistence type="predicted"/>
<organism evidence="2">
    <name type="scientific">Caenorhabditis brenneri</name>
    <name type="common">Nematode worm</name>
    <dbReference type="NCBI Taxonomy" id="135651"/>
    <lineage>
        <taxon>Eukaryota</taxon>
        <taxon>Metazoa</taxon>
        <taxon>Ecdysozoa</taxon>
        <taxon>Nematoda</taxon>
        <taxon>Chromadorea</taxon>
        <taxon>Rhabditida</taxon>
        <taxon>Rhabditina</taxon>
        <taxon>Rhabditomorpha</taxon>
        <taxon>Rhabditoidea</taxon>
        <taxon>Rhabditidae</taxon>
        <taxon>Peloderinae</taxon>
        <taxon>Caenorhabditis</taxon>
    </lineage>
</organism>
<dbReference type="GO" id="GO:0006511">
    <property type="term" value="P:ubiquitin-dependent protein catabolic process"/>
    <property type="evidence" value="ECO:0007669"/>
    <property type="project" value="InterPro"/>
</dbReference>
<protein>
    <recommendedName>
        <fullName evidence="3">SKP1 component dimerisation domain-containing protein</fullName>
    </recommendedName>
</protein>
<evidence type="ECO:0008006" key="3">
    <source>
        <dbReference type="Google" id="ProtNLM"/>
    </source>
</evidence>
<dbReference type="OrthoDB" id="5796328at2759"/>
<gene>
    <name evidence="1" type="ORF">CAEBREN_26181</name>
</gene>
<reference evidence="2" key="1">
    <citation type="submission" date="2011-07" db="EMBL/GenBank/DDBJ databases">
        <authorList>
            <consortium name="Caenorhabditis brenneri Sequencing and Analysis Consortium"/>
            <person name="Wilson R.K."/>
        </authorList>
    </citation>
    <scope>NUCLEOTIDE SEQUENCE [LARGE SCALE GENOMIC DNA]</scope>
    <source>
        <strain evidence="2">PB2801</strain>
    </source>
</reference>
<dbReference type="SUPFAM" id="SSF81382">
    <property type="entry name" value="Skp1 dimerisation domain-like"/>
    <property type="match status" value="1"/>
</dbReference>
<evidence type="ECO:0000313" key="1">
    <source>
        <dbReference type="EMBL" id="EGT35012.1"/>
    </source>
</evidence>
<sequence>MTAVCATPNQARRVIKTADGQQLVLCASDVHYLSVIENMFSDLKALNGDIPEEVSYSFTFSNCTIILQAFVLIPISIESQVMYKIIEWSRAAKKSDESKLDFQQFFPDLSVKECIQILEASLFLETNKLGKCAAKWLAARLEGKTTTEMARILDVHCIGLSSEQQQKLNKFNLVTPQYID</sequence>